<accession>A0A9W6YWX9</accession>
<comment type="caution">
    <text evidence="1">The sequence shown here is derived from an EMBL/GenBank/DDBJ whole genome shotgun (WGS) entry which is preliminary data.</text>
</comment>
<evidence type="ECO:0000313" key="2">
    <source>
        <dbReference type="Proteomes" id="UP001165063"/>
    </source>
</evidence>
<keyword evidence="2" id="KW-1185">Reference proteome</keyword>
<dbReference type="EMBL" id="BSXU01001030">
    <property type="protein sequence ID" value="GMG22999.1"/>
    <property type="molecule type" value="Genomic_DNA"/>
</dbReference>
<dbReference type="Proteomes" id="UP001165063">
    <property type="component" value="Unassembled WGS sequence"/>
</dbReference>
<reference evidence="1" key="1">
    <citation type="submission" date="2023-04" db="EMBL/GenBank/DDBJ databases">
        <title>Ambrosiozyma monospora NBRC 1965.</title>
        <authorList>
            <person name="Ichikawa N."/>
            <person name="Sato H."/>
            <person name="Tonouchi N."/>
        </authorList>
    </citation>
    <scope>NUCLEOTIDE SEQUENCE</scope>
    <source>
        <strain evidence="1">NBRC 1965</strain>
    </source>
</reference>
<protein>
    <submittedName>
        <fullName evidence="1">Unnamed protein product</fullName>
    </submittedName>
</protein>
<gene>
    <name evidence="1" type="ORF">Amon01_000272700</name>
</gene>
<sequence>MRGISYPQRLASLSIKLGFDNFENEYVGVVLSKCPENLGYLKFMQYDENTKYRFYWKNDEDQISTINLKKDVISIDGDKRYLLKLDCLNVELEGDWTVVTDC</sequence>
<organism evidence="1 2">
    <name type="scientific">Ambrosiozyma monospora</name>
    <name type="common">Yeast</name>
    <name type="synonym">Endomycopsis monosporus</name>
    <dbReference type="NCBI Taxonomy" id="43982"/>
    <lineage>
        <taxon>Eukaryota</taxon>
        <taxon>Fungi</taxon>
        <taxon>Dikarya</taxon>
        <taxon>Ascomycota</taxon>
        <taxon>Saccharomycotina</taxon>
        <taxon>Pichiomycetes</taxon>
        <taxon>Pichiales</taxon>
        <taxon>Pichiaceae</taxon>
        <taxon>Ambrosiozyma</taxon>
    </lineage>
</organism>
<name>A0A9W6YWX9_AMBMO</name>
<evidence type="ECO:0000313" key="1">
    <source>
        <dbReference type="EMBL" id="GMG22999.1"/>
    </source>
</evidence>
<proteinExistence type="predicted"/>
<dbReference type="AlphaFoldDB" id="A0A9W6YWX9"/>